<protein>
    <submittedName>
        <fullName evidence="2">Uncharacterized protein</fullName>
    </submittedName>
</protein>
<keyword evidence="3" id="KW-1185">Reference proteome</keyword>
<organism evidence="2 3">
    <name type="scientific">Dibothriocephalus latus</name>
    <name type="common">Fish tapeworm</name>
    <name type="synonym">Diphyllobothrium latum</name>
    <dbReference type="NCBI Taxonomy" id="60516"/>
    <lineage>
        <taxon>Eukaryota</taxon>
        <taxon>Metazoa</taxon>
        <taxon>Spiralia</taxon>
        <taxon>Lophotrochozoa</taxon>
        <taxon>Platyhelminthes</taxon>
        <taxon>Cestoda</taxon>
        <taxon>Eucestoda</taxon>
        <taxon>Diphyllobothriidea</taxon>
        <taxon>Diphyllobothriidae</taxon>
        <taxon>Dibothriocephalus</taxon>
    </lineage>
</organism>
<reference evidence="2 3" key="1">
    <citation type="submission" date="2018-11" db="EMBL/GenBank/DDBJ databases">
        <authorList>
            <consortium name="Pathogen Informatics"/>
        </authorList>
    </citation>
    <scope>NUCLEOTIDE SEQUENCE [LARGE SCALE GENOMIC DNA]</scope>
</reference>
<name>A0A3P7LAC7_DIBLA</name>
<feature type="region of interest" description="Disordered" evidence="1">
    <location>
        <begin position="1"/>
        <end position="24"/>
    </location>
</feature>
<evidence type="ECO:0000256" key="1">
    <source>
        <dbReference type="SAM" id="MobiDB-lite"/>
    </source>
</evidence>
<proteinExistence type="predicted"/>
<dbReference type="EMBL" id="UYRU01056971">
    <property type="protein sequence ID" value="VDN13644.1"/>
    <property type="molecule type" value="Genomic_DNA"/>
</dbReference>
<evidence type="ECO:0000313" key="2">
    <source>
        <dbReference type="EMBL" id="VDN13644.1"/>
    </source>
</evidence>
<gene>
    <name evidence="2" type="ORF">DILT_LOCUS9475</name>
</gene>
<dbReference type="AlphaFoldDB" id="A0A3P7LAC7"/>
<dbReference type="Proteomes" id="UP000281553">
    <property type="component" value="Unassembled WGS sequence"/>
</dbReference>
<evidence type="ECO:0000313" key="3">
    <source>
        <dbReference type="Proteomes" id="UP000281553"/>
    </source>
</evidence>
<sequence>MPLRMKSRNRTPSLPSCTPPPPPTTDSVRFWLLLWMGTVRRKKTLQCQTYD</sequence>
<accession>A0A3P7LAC7</accession>